<dbReference type="CDD" id="cd00077">
    <property type="entry name" value="HDc"/>
    <property type="match status" value="2"/>
</dbReference>
<accession>A0A3P3VLP2</accession>
<evidence type="ECO:0000313" key="4">
    <source>
        <dbReference type="EMBL" id="RRJ82636.1"/>
    </source>
</evidence>
<dbReference type="NCBIfam" id="TIGR00277">
    <property type="entry name" value="HDIG"/>
    <property type="match status" value="1"/>
</dbReference>
<dbReference type="Pfam" id="PF13487">
    <property type="entry name" value="HD_5"/>
    <property type="match status" value="1"/>
</dbReference>
<dbReference type="Proteomes" id="UP000280792">
    <property type="component" value="Unassembled WGS sequence"/>
</dbReference>
<keyword evidence="5" id="KW-1185">Reference proteome</keyword>
<proteinExistence type="predicted"/>
<evidence type="ECO:0000313" key="5">
    <source>
        <dbReference type="Proteomes" id="UP000280792"/>
    </source>
</evidence>
<dbReference type="PROSITE" id="PS51831">
    <property type="entry name" value="HD"/>
    <property type="match status" value="2"/>
</dbReference>
<organism evidence="4 5">
    <name type="scientific">Aestuariirhabdus litorea</name>
    <dbReference type="NCBI Taxonomy" id="2528527"/>
    <lineage>
        <taxon>Bacteria</taxon>
        <taxon>Pseudomonadati</taxon>
        <taxon>Pseudomonadota</taxon>
        <taxon>Gammaproteobacteria</taxon>
        <taxon>Oceanospirillales</taxon>
        <taxon>Aestuariirhabdaceae</taxon>
        <taxon>Aestuariirhabdus</taxon>
    </lineage>
</organism>
<comment type="caution">
    <text evidence="4">The sequence shown here is derived from an EMBL/GenBank/DDBJ whole genome shotgun (WGS) entry which is preliminary data.</text>
</comment>
<gene>
    <name evidence="4" type="ORF">D0544_12290</name>
</gene>
<feature type="domain" description="HD-GYP" evidence="3">
    <location>
        <begin position="226"/>
        <end position="422"/>
    </location>
</feature>
<dbReference type="SMART" id="SM00471">
    <property type="entry name" value="HDc"/>
    <property type="match status" value="2"/>
</dbReference>
<dbReference type="RefSeq" id="WP_125016557.1">
    <property type="nucleotide sequence ID" value="NZ_QWEZ01000002.1"/>
</dbReference>
<dbReference type="PANTHER" id="PTHR43155:SF1">
    <property type="entry name" value="3'3'-CGAMP-SPECIFIC PHOSPHODIESTERASE 1"/>
    <property type="match status" value="1"/>
</dbReference>
<evidence type="ECO:0000259" key="3">
    <source>
        <dbReference type="PROSITE" id="PS51832"/>
    </source>
</evidence>
<dbReference type="InterPro" id="IPR006675">
    <property type="entry name" value="HDIG_dom"/>
</dbReference>
<evidence type="ECO:0000256" key="1">
    <source>
        <dbReference type="ARBA" id="ARBA00022801"/>
    </source>
</evidence>
<feature type="domain" description="HD" evidence="2">
    <location>
        <begin position="34"/>
        <end position="150"/>
    </location>
</feature>
<dbReference type="Gene3D" id="1.10.3210.10">
    <property type="entry name" value="Hypothetical protein af1432"/>
    <property type="match status" value="2"/>
</dbReference>
<feature type="domain" description="HD" evidence="2">
    <location>
        <begin position="248"/>
        <end position="370"/>
    </location>
</feature>
<reference evidence="4 5" key="1">
    <citation type="submission" date="2018-08" db="EMBL/GenBank/DDBJ databases">
        <authorList>
            <person name="Khan S.A."/>
        </authorList>
    </citation>
    <scope>NUCLEOTIDE SEQUENCE [LARGE SCALE GENOMIC DNA]</scope>
    <source>
        <strain evidence="4 5">GTF-13</strain>
    </source>
</reference>
<keyword evidence="1" id="KW-0378">Hydrolase</keyword>
<dbReference type="InterPro" id="IPR003607">
    <property type="entry name" value="HD/PDEase_dom"/>
</dbReference>
<dbReference type="PANTHER" id="PTHR43155">
    <property type="entry name" value="CYCLIC DI-GMP PHOSPHODIESTERASE PA4108-RELATED"/>
    <property type="match status" value="1"/>
</dbReference>
<sequence length="429" mass="48699">MDQPYIKPETRVQIDLRHALLMLARALDYVGIDDINHGHRVGYMAYECAKRLGWPEQKQEFTYFAGLIHDCGVSTTKEHLDLLECLEPESSEAHCIRGYEALIGCSVLADFAEVVRYHHTPWVRLRELDLDPDTRDIAALIFLADRLDFLRARYLNGQHPDIVTIYESAIGENILSNAGEIFHPELANSMVELINLDGFWYTMEANAIEQIGTGFSYGSHYDRQLVMDEVIELARFLAHIVDAKSPLTYQHSEKVAILAKAIAEEAGVEAQRLEQVYIAGLLHDIGKLRTPDQILHKKGSLDAREYSQIKRHTVDTRETLRSFFPDSKIGEWAANHHERIDGSGYPFRLKGEQIDLESRIIAIADIFQALAQKRPYKGRLSVEEILAILQPLADEGKVDADIVDLLRGKAADYYRIAIEDLHTTRNPIA</sequence>
<dbReference type="PROSITE" id="PS51832">
    <property type="entry name" value="HD_GYP"/>
    <property type="match status" value="1"/>
</dbReference>
<name>A0A3P3VLP2_9GAMM</name>
<dbReference type="EMBL" id="QWEZ01000002">
    <property type="protein sequence ID" value="RRJ82636.1"/>
    <property type="molecule type" value="Genomic_DNA"/>
</dbReference>
<dbReference type="GO" id="GO:0009214">
    <property type="term" value="P:cyclic nucleotide catabolic process"/>
    <property type="evidence" value="ECO:0007669"/>
    <property type="project" value="UniProtKB-ARBA"/>
</dbReference>
<dbReference type="InterPro" id="IPR037522">
    <property type="entry name" value="HD_GYP_dom"/>
</dbReference>
<reference evidence="4 5" key="2">
    <citation type="submission" date="2018-12" db="EMBL/GenBank/DDBJ databases">
        <title>Simiduia agarivorans gen. nov., sp. nov., a marine, agarolytic bacterium isolated from shallow coastal water from Keelung, Taiwan.</title>
        <authorList>
            <person name="Shieh W.Y."/>
        </authorList>
    </citation>
    <scope>NUCLEOTIDE SEQUENCE [LARGE SCALE GENOMIC DNA]</scope>
    <source>
        <strain evidence="4 5">GTF-13</strain>
    </source>
</reference>
<dbReference type="Pfam" id="PF01966">
    <property type="entry name" value="HD"/>
    <property type="match status" value="1"/>
</dbReference>
<dbReference type="GO" id="GO:0004112">
    <property type="term" value="F:cyclic-nucleotide phosphodiesterase activity"/>
    <property type="evidence" value="ECO:0007669"/>
    <property type="project" value="UniProtKB-ARBA"/>
</dbReference>
<evidence type="ECO:0000259" key="2">
    <source>
        <dbReference type="PROSITE" id="PS51831"/>
    </source>
</evidence>
<protein>
    <submittedName>
        <fullName evidence="4">HD domain-containing protein</fullName>
    </submittedName>
</protein>
<dbReference type="InterPro" id="IPR006674">
    <property type="entry name" value="HD_domain"/>
</dbReference>
<dbReference type="AlphaFoldDB" id="A0A3P3VLP2"/>
<dbReference type="FunFam" id="1.10.3210.10:FF:000018">
    <property type="entry name" value="Two-component system response regulator"/>
    <property type="match status" value="1"/>
</dbReference>
<dbReference type="SUPFAM" id="SSF109604">
    <property type="entry name" value="HD-domain/PDEase-like"/>
    <property type="match status" value="2"/>
</dbReference>